<dbReference type="InterPro" id="IPR037523">
    <property type="entry name" value="VOC_core"/>
</dbReference>
<dbReference type="AlphaFoldDB" id="A0A857KJN4"/>
<proteinExistence type="predicted"/>
<dbReference type="Pfam" id="PF00903">
    <property type="entry name" value="Glyoxalase"/>
    <property type="match status" value="1"/>
</dbReference>
<reference evidence="1" key="1">
    <citation type="journal article" date="2021" name="Nat. Microbiol.">
        <title>Cocultivation of an ultrasmall environmental parasitic bacterium with lytic ability against bacteria associated with wastewater foams.</title>
        <authorList>
            <person name="Batinovic S."/>
            <person name="Rose J.J.A."/>
            <person name="Ratcliffe J."/>
            <person name="Seviour R.J."/>
            <person name="Petrovski S."/>
        </authorList>
    </citation>
    <scope>NUCLEOTIDE SEQUENCE</scope>
    <source>
        <strain evidence="1">CON44</strain>
    </source>
</reference>
<dbReference type="Gene3D" id="3.30.720.110">
    <property type="match status" value="1"/>
</dbReference>
<dbReference type="RefSeq" id="WP_005181723.1">
    <property type="nucleotide sequence ID" value="NZ_CP045804.1"/>
</dbReference>
<dbReference type="EMBL" id="CP045810">
    <property type="protein sequence ID" value="QHN39783.1"/>
    <property type="molecule type" value="Genomic_DNA"/>
</dbReference>
<organism evidence="1">
    <name type="scientific">Gordonia amarae</name>
    <dbReference type="NCBI Taxonomy" id="36821"/>
    <lineage>
        <taxon>Bacteria</taxon>
        <taxon>Bacillati</taxon>
        <taxon>Actinomycetota</taxon>
        <taxon>Actinomycetes</taxon>
        <taxon>Mycobacteriales</taxon>
        <taxon>Gordoniaceae</taxon>
        <taxon>Gordonia</taxon>
    </lineage>
</organism>
<accession>A0A857KJN4</accession>
<protein>
    <submittedName>
        <fullName evidence="1">Glyoxalase</fullName>
    </submittedName>
</protein>
<gene>
    <name evidence="1" type="ORF">GII30_11950</name>
</gene>
<evidence type="ECO:0000313" key="1">
    <source>
        <dbReference type="EMBL" id="QHN39783.1"/>
    </source>
</evidence>
<dbReference type="InterPro" id="IPR004360">
    <property type="entry name" value="Glyas_Fos-R_dOase_dom"/>
</dbReference>
<dbReference type="PROSITE" id="PS51819">
    <property type="entry name" value="VOC"/>
    <property type="match status" value="1"/>
</dbReference>
<dbReference type="InterPro" id="IPR029068">
    <property type="entry name" value="Glyas_Bleomycin-R_OHBP_Dase"/>
</dbReference>
<dbReference type="PANTHER" id="PTHR34109:SF1">
    <property type="entry name" value="VOC DOMAIN-CONTAINING PROTEIN"/>
    <property type="match status" value="1"/>
</dbReference>
<dbReference type="SUPFAM" id="SSF54593">
    <property type="entry name" value="Glyoxalase/Bleomycin resistance protein/Dihydroxybiphenyl dioxygenase"/>
    <property type="match status" value="1"/>
</dbReference>
<name>A0A857KJN4_9ACTN</name>
<dbReference type="Gene3D" id="3.30.720.120">
    <property type="match status" value="1"/>
</dbReference>
<sequence>MSTSTPTIWPCLTYRDAPAAADFLITAFGFEKQAWYTREDDPSIVEHAQLTWPLGGGVMFGTAGKDDGPFCNRPPGQGSVYVVCDDPDALFARAKAAGAEVIQELTDEDYGSRGFGVRDPEGNLWSFGTYRGE</sequence>
<dbReference type="PANTHER" id="PTHR34109">
    <property type="entry name" value="BNAUNNG04460D PROTEIN-RELATED"/>
    <property type="match status" value="1"/>
</dbReference>